<proteinExistence type="inferred from homology"/>
<dbReference type="NCBIfam" id="TIGR00084">
    <property type="entry name" value="ruvA"/>
    <property type="match status" value="1"/>
</dbReference>
<dbReference type="InterPro" id="IPR000085">
    <property type="entry name" value="RuvA"/>
</dbReference>
<gene>
    <name evidence="6 9" type="primary">ruvA</name>
    <name evidence="9" type="ORF">EHRUM3_09410</name>
</gene>
<dbReference type="GO" id="GO:0009378">
    <property type="term" value="F:four-way junction helicase activity"/>
    <property type="evidence" value="ECO:0007669"/>
    <property type="project" value="InterPro"/>
</dbReference>
<evidence type="ECO:0000313" key="9">
    <source>
        <dbReference type="EMBL" id="GAT78711.1"/>
    </source>
</evidence>
<comment type="function">
    <text evidence="6">The RuvA-RuvB-RuvC complex processes Holliday junction (HJ) DNA during genetic recombination and DNA repair, while the RuvA-RuvB complex plays an important role in the rescue of blocked DNA replication forks via replication fork reversal (RFR). RuvA specifically binds to HJ cruciform DNA, conferring on it an open structure. The RuvB hexamer acts as an ATP-dependent pump, pulling dsDNA into and through the RuvAB complex. HJ branch migration allows RuvC to scan DNA until it finds its consensus sequence, where it cleaves and resolves the cruciform DNA.</text>
</comment>
<keyword evidence="9" id="KW-0347">Helicase</keyword>
<dbReference type="InterPro" id="IPR012340">
    <property type="entry name" value="NA-bd_OB-fold"/>
</dbReference>
<dbReference type="SUPFAM" id="SSF46929">
    <property type="entry name" value="DNA helicase RuvA subunit, C-terminal domain"/>
    <property type="match status" value="1"/>
</dbReference>
<feature type="region of interest" description="Domain III" evidence="6">
    <location>
        <begin position="146"/>
        <end position="191"/>
    </location>
</feature>
<feature type="domain" description="DNA helicase Holliday junction RuvA type" evidence="7">
    <location>
        <begin position="1"/>
        <end position="62"/>
    </location>
</feature>
<comment type="similarity">
    <text evidence="6">Belongs to the RuvA family.</text>
</comment>
<keyword evidence="4 6" id="KW-0233">DNA recombination</keyword>
<evidence type="ECO:0000256" key="6">
    <source>
        <dbReference type="HAMAP-Rule" id="MF_00031"/>
    </source>
</evidence>
<comment type="subcellular location">
    <subcellularLocation>
        <location evidence="6">Cytoplasm</location>
    </subcellularLocation>
</comment>
<dbReference type="Pfam" id="PF01330">
    <property type="entry name" value="RuvA_N"/>
    <property type="match status" value="1"/>
</dbReference>
<dbReference type="InterPro" id="IPR013849">
    <property type="entry name" value="DNA_helicase_Holl-junc_RuvA_I"/>
</dbReference>
<accession>A0A161MLT9</accession>
<keyword evidence="9" id="KW-0378">Hydrolase</keyword>
<dbReference type="InterPro" id="IPR036267">
    <property type="entry name" value="RuvA_C_sf"/>
</dbReference>
<comment type="caution">
    <text evidence="6">Lacks conserved residue(s) required for the propagation of feature annotation.</text>
</comment>
<dbReference type="GO" id="GO:0005737">
    <property type="term" value="C:cytoplasm"/>
    <property type="evidence" value="ECO:0007669"/>
    <property type="project" value="UniProtKB-SubCell"/>
</dbReference>
<dbReference type="InterPro" id="IPR010994">
    <property type="entry name" value="RuvA_2-like"/>
</dbReference>
<dbReference type="HAMAP" id="MF_00031">
    <property type="entry name" value="DNA_HJ_migration_RuvA"/>
    <property type="match status" value="1"/>
</dbReference>
<evidence type="ECO:0000256" key="5">
    <source>
        <dbReference type="ARBA" id="ARBA00023204"/>
    </source>
</evidence>
<dbReference type="EMBL" id="BDDM01000286">
    <property type="protein sequence ID" value="GAT78711.1"/>
    <property type="molecule type" value="Genomic_DNA"/>
</dbReference>
<feature type="domain" description="Holliday junction DNA helicase RuvA C-terminal" evidence="8">
    <location>
        <begin position="146"/>
        <end position="190"/>
    </location>
</feature>
<dbReference type="AlphaFoldDB" id="A0A161MLT9"/>
<feature type="region of interest" description="Domain II" evidence="6">
    <location>
        <begin position="65"/>
        <end position="142"/>
    </location>
</feature>
<sequence>MIGSITGNVEEIRDNYIILSVGNIGYIIYVSHKVLQTCKVGDNIKLYIETYVNRDNITQLYGFLNRQEQDYLKMLVTINGINYKTALSILSKLSPEQIFSAVVNNDKISFKGNGIGEKLAGRIITELQYKINKMPIEETFSIIENDDSLAALISLGYEKLKAFNVIQEIKSKTPDASTQEVIRKALQKLSQ</sequence>
<dbReference type="SUPFAM" id="SSF50249">
    <property type="entry name" value="Nucleic acid-binding proteins"/>
    <property type="match status" value="1"/>
</dbReference>
<reference evidence="10" key="1">
    <citation type="submission" date="2016-05" db="EMBL/GenBank/DDBJ databases">
        <title>Draft genome sequences of four strains of Ehrlichia ruminantium, a tick-borne pathogen of ruminants, isolated from Zimbabwe, The Gambia and Ghana.</title>
        <authorList>
            <person name="Nakao R."/>
            <person name="Jongejan F."/>
            <person name="Sugimoto C."/>
        </authorList>
    </citation>
    <scope>NUCLEOTIDE SEQUENCE [LARGE SCALE GENOMIC DNA]</scope>
    <source>
        <strain evidence="10">Pokoase 417</strain>
    </source>
</reference>
<dbReference type="RefSeq" id="WP_065433817.1">
    <property type="nucleotide sequence ID" value="NZ_BDDM01000286.1"/>
</dbReference>
<dbReference type="Gene3D" id="2.40.50.140">
    <property type="entry name" value="Nucleic acid-binding proteins"/>
    <property type="match status" value="1"/>
</dbReference>
<comment type="caution">
    <text evidence="9">The sequence shown here is derived from an EMBL/GenBank/DDBJ whole genome shotgun (WGS) entry which is preliminary data.</text>
</comment>
<name>A0A161MLT9_EHRRU</name>
<keyword evidence="2 6" id="KW-0227">DNA damage</keyword>
<feature type="region of interest" description="Domain I" evidence="6">
    <location>
        <begin position="1"/>
        <end position="64"/>
    </location>
</feature>
<evidence type="ECO:0000256" key="4">
    <source>
        <dbReference type="ARBA" id="ARBA00023172"/>
    </source>
</evidence>
<comment type="subunit">
    <text evidence="6">Homotetramer. Forms an RuvA(8)-RuvB(12)-Holliday junction (HJ) complex. HJ DNA is sandwiched between 2 RuvA tetramers; dsDNA enters through RuvA and exits via RuvB. An RuvB hexamer assembles on each DNA strand where it exits the tetramer. Each RuvB hexamer is contacted by two RuvA subunits (via domain III) on 2 adjacent RuvB subunits; this complex drives branch migration. In the full resolvosome a probable DNA-RuvA(4)-RuvB(12)-RuvC(2) complex forms which resolves the HJ.</text>
</comment>
<dbReference type="Gene3D" id="1.10.150.20">
    <property type="entry name" value="5' to 3' exonuclease, C-terminal subdomain"/>
    <property type="match status" value="1"/>
</dbReference>
<evidence type="ECO:0000259" key="7">
    <source>
        <dbReference type="Pfam" id="PF01330"/>
    </source>
</evidence>
<evidence type="ECO:0000256" key="2">
    <source>
        <dbReference type="ARBA" id="ARBA00022763"/>
    </source>
</evidence>
<dbReference type="CDD" id="cd14332">
    <property type="entry name" value="UBA_RuvA_C"/>
    <property type="match status" value="1"/>
</dbReference>
<dbReference type="Gene3D" id="1.10.8.10">
    <property type="entry name" value="DNA helicase RuvA subunit, C-terminal domain"/>
    <property type="match status" value="1"/>
</dbReference>
<dbReference type="GO" id="GO:0048476">
    <property type="term" value="C:Holliday junction resolvase complex"/>
    <property type="evidence" value="ECO:0007669"/>
    <property type="project" value="UniProtKB-UniRule"/>
</dbReference>
<keyword evidence="9" id="KW-0067">ATP-binding</keyword>
<evidence type="ECO:0000259" key="8">
    <source>
        <dbReference type="Pfam" id="PF07499"/>
    </source>
</evidence>
<dbReference type="Pfam" id="PF14520">
    <property type="entry name" value="HHH_5"/>
    <property type="match status" value="1"/>
</dbReference>
<protein>
    <recommendedName>
        <fullName evidence="6">Holliday junction branch migration complex subunit RuvA</fullName>
    </recommendedName>
</protein>
<keyword evidence="3 6" id="KW-0238">DNA-binding</keyword>
<dbReference type="GO" id="GO:0000400">
    <property type="term" value="F:four-way junction DNA binding"/>
    <property type="evidence" value="ECO:0007669"/>
    <property type="project" value="UniProtKB-UniRule"/>
</dbReference>
<dbReference type="GO" id="GO:0009379">
    <property type="term" value="C:Holliday junction helicase complex"/>
    <property type="evidence" value="ECO:0007669"/>
    <property type="project" value="InterPro"/>
</dbReference>
<dbReference type="SUPFAM" id="SSF47781">
    <property type="entry name" value="RuvA domain 2-like"/>
    <property type="match status" value="1"/>
</dbReference>
<dbReference type="NCBIfam" id="NF011194">
    <property type="entry name" value="PRK14600.1"/>
    <property type="match status" value="1"/>
</dbReference>
<evidence type="ECO:0000313" key="10">
    <source>
        <dbReference type="Proteomes" id="UP000092731"/>
    </source>
</evidence>
<evidence type="ECO:0000256" key="3">
    <source>
        <dbReference type="ARBA" id="ARBA00023125"/>
    </source>
</evidence>
<dbReference type="GO" id="GO:0006281">
    <property type="term" value="P:DNA repair"/>
    <property type="evidence" value="ECO:0007669"/>
    <property type="project" value="UniProtKB-UniRule"/>
</dbReference>
<dbReference type="GO" id="GO:0005524">
    <property type="term" value="F:ATP binding"/>
    <property type="evidence" value="ECO:0007669"/>
    <property type="project" value="InterPro"/>
</dbReference>
<evidence type="ECO:0000256" key="1">
    <source>
        <dbReference type="ARBA" id="ARBA00022490"/>
    </source>
</evidence>
<dbReference type="Pfam" id="PF07499">
    <property type="entry name" value="RuvA_C"/>
    <property type="match status" value="1"/>
</dbReference>
<keyword evidence="9" id="KW-0547">Nucleotide-binding</keyword>
<organism evidence="9 10">
    <name type="scientific">Ehrlichia ruminantium</name>
    <name type="common">heartwater rickettsia</name>
    <name type="synonym">Cowdria ruminantium</name>
    <dbReference type="NCBI Taxonomy" id="779"/>
    <lineage>
        <taxon>Bacteria</taxon>
        <taxon>Pseudomonadati</taxon>
        <taxon>Pseudomonadota</taxon>
        <taxon>Alphaproteobacteria</taxon>
        <taxon>Rickettsiales</taxon>
        <taxon>Anaplasmataceae</taxon>
        <taxon>Ehrlichia</taxon>
    </lineage>
</organism>
<keyword evidence="1 6" id="KW-0963">Cytoplasm</keyword>
<keyword evidence="5 6" id="KW-0234">DNA repair</keyword>
<dbReference type="Proteomes" id="UP000092731">
    <property type="component" value="Unassembled WGS sequence"/>
</dbReference>
<dbReference type="GO" id="GO:0006310">
    <property type="term" value="P:DNA recombination"/>
    <property type="evidence" value="ECO:0007669"/>
    <property type="project" value="UniProtKB-UniRule"/>
</dbReference>
<comment type="domain">
    <text evidence="6">Has three domains with a flexible linker between the domains II and III and assumes an 'L' shape. Domain III is highly mobile and contacts RuvB.</text>
</comment>
<dbReference type="InterPro" id="IPR011114">
    <property type="entry name" value="RuvA_C"/>
</dbReference>